<dbReference type="RefSeq" id="WP_020887236.1">
    <property type="nucleotide sequence ID" value="NZ_ATHI01000026.1"/>
</dbReference>
<gene>
    <name evidence="8" type="primary">rnr</name>
    <name evidence="11" type="ORF">dsat_0542</name>
</gene>
<sequence length="780" mass="86737">MARAKKKTDTPGVVDAKNVLDAMRRVGKPMTGRDLLKALKLHKQYKSSLFAVMDELARQGKVIVTRGNAYGLTEQMHMVTGKLEIQRSGVGYVIPEDPKRKADIFVPPQDFGEAWHGDRVVVAVSRERQGKNPAGRIVRVIERRLEEIPCRTDRPLGQGYMLCQPTDPRQHMLFMVPFADDAMPKSGVIVHVTPGERLDRELWAGKAAAVLGEETDVAVQEAMVKHNHNIPMKFPRACVEEALALPAEPSAADMQGRKDMRGVDFVTIDGATARDFDDAVFVARRGRGFTLWVAIADVSHYVRLGSALDVEARERANSYYFPRSVEPMFPKELSNGLCSLNPDVPRLAMVAEMDFSAQGKPGKTSFYPAVIKSKARLTYSQVKRAVIDGDEEERAAIAHVMPMLLRAYELAKIMNAKRKARGSLDFDLPEPEIMFNLTGETVDIRPKVRHFGHQIIEEFMIAANEAVAEFLESAGSGLLFRIHEEPDPEKIRSLYKMLAHTEMAARIPEETTPQALQALLQTAQGTDAEFMVNRLTLRTMMQAKYSPDNVGHFGLASECYCHFTSPIRRYADLQVHRALRHALSLPSGAAMPSKKLKDLGTHLSARERTAMEAERETLKRVTVLFLRDKVGREFSGVISGLADFGFWVELSEVMAEGMVRVSLLTDDYYVFHPERQMLLGERTGRMFRLGQSLRVLLQEVNLARLEVTLVPVDQAPKWGEGGEEGEPPAAPERKPRWVKVSDGAKGGGKASRIPAKGRGDAARRSGKGKSGVRRGGKGRP</sequence>
<dbReference type="Pfam" id="PF00773">
    <property type="entry name" value="RNB"/>
    <property type="match status" value="1"/>
</dbReference>
<feature type="domain" description="S1 motif" evidence="10">
    <location>
        <begin position="631"/>
        <end position="710"/>
    </location>
</feature>
<keyword evidence="5 8" id="KW-0378">Hydrolase</keyword>
<evidence type="ECO:0000256" key="6">
    <source>
        <dbReference type="ARBA" id="ARBA00022839"/>
    </source>
</evidence>
<reference evidence="11 12" key="1">
    <citation type="journal article" date="2013" name="Genome Announc.">
        <title>Draft genome sequences for three mercury-methylating, sulfate-reducing bacteria.</title>
        <authorList>
            <person name="Brown S.D."/>
            <person name="Hurt R.A.Jr."/>
            <person name="Gilmour C.C."/>
            <person name="Elias D.A."/>
        </authorList>
    </citation>
    <scope>NUCLEOTIDE SEQUENCE [LARGE SCALE GENOMIC DNA]</scope>
    <source>
        <strain evidence="11 12">DSM 16529</strain>
    </source>
</reference>
<dbReference type="NCBIfam" id="TIGR00358">
    <property type="entry name" value="3_prime_RNase"/>
    <property type="match status" value="1"/>
</dbReference>
<evidence type="ECO:0000256" key="8">
    <source>
        <dbReference type="HAMAP-Rule" id="MF_01895"/>
    </source>
</evidence>
<evidence type="ECO:0000256" key="7">
    <source>
        <dbReference type="ARBA" id="ARBA00022884"/>
    </source>
</evidence>
<dbReference type="HAMAP" id="MF_01895">
    <property type="entry name" value="RNase_R"/>
    <property type="match status" value="1"/>
</dbReference>
<dbReference type="AlphaFoldDB" id="S7T916"/>
<dbReference type="GO" id="GO:0005829">
    <property type="term" value="C:cytosol"/>
    <property type="evidence" value="ECO:0007669"/>
    <property type="project" value="UniProtKB-ARBA"/>
</dbReference>
<dbReference type="InterPro" id="IPR050180">
    <property type="entry name" value="RNR_Ribonuclease"/>
</dbReference>
<dbReference type="InterPro" id="IPR012340">
    <property type="entry name" value="NA-bd_OB-fold"/>
</dbReference>
<protein>
    <recommendedName>
        <fullName evidence="8">Ribonuclease R</fullName>
        <shortName evidence="8">RNase R</shortName>
        <ecNumber evidence="8">3.1.13.1</ecNumber>
    </recommendedName>
</protein>
<comment type="subcellular location">
    <subcellularLocation>
        <location evidence="2 8">Cytoplasm</location>
    </subcellularLocation>
</comment>
<dbReference type="Gene3D" id="2.40.50.140">
    <property type="entry name" value="Nucleic acid-binding proteins"/>
    <property type="match status" value="2"/>
</dbReference>
<evidence type="ECO:0000256" key="1">
    <source>
        <dbReference type="ARBA" id="ARBA00001849"/>
    </source>
</evidence>
<dbReference type="InterPro" id="IPR011805">
    <property type="entry name" value="RNase_R"/>
</dbReference>
<keyword evidence="6 8" id="KW-0269">Exonuclease</keyword>
<keyword evidence="3 8" id="KW-0963">Cytoplasm</keyword>
<dbReference type="CDD" id="cd04471">
    <property type="entry name" value="S1_RNase_R"/>
    <property type="match status" value="1"/>
</dbReference>
<evidence type="ECO:0000313" key="11">
    <source>
        <dbReference type="EMBL" id="EPR33101.1"/>
    </source>
</evidence>
<dbReference type="EC" id="3.1.13.1" evidence="8"/>
<keyword evidence="4 8" id="KW-0540">Nuclease</keyword>
<dbReference type="GO" id="GO:0006402">
    <property type="term" value="P:mRNA catabolic process"/>
    <property type="evidence" value="ECO:0007669"/>
    <property type="project" value="TreeGrafter"/>
</dbReference>
<dbReference type="SMART" id="SM00357">
    <property type="entry name" value="CSP"/>
    <property type="match status" value="1"/>
</dbReference>
<dbReference type="PANTHER" id="PTHR23355:SF9">
    <property type="entry name" value="DIS3-LIKE EXONUCLEASE 2"/>
    <property type="match status" value="1"/>
</dbReference>
<evidence type="ECO:0000256" key="2">
    <source>
        <dbReference type="ARBA" id="ARBA00004496"/>
    </source>
</evidence>
<comment type="catalytic activity">
    <reaction evidence="1 8">
        <text>Exonucleolytic cleavage in the 3'- to 5'-direction to yield nucleoside 5'-phosphates.</text>
        <dbReference type="EC" id="3.1.13.1"/>
    </reaction>
</comment>
<dbReference type="PROSITE" id="PS50126">
    <property type="entry name" value="S1"/>
    <property type="match status" value="1"/>
</dbReference>
<dbReference type="NCBIfam" id="TIGR02063">
    <property type="entry name" value="RNase_R"/>
    <property type="match status" value="1"/>
</dbReference>
<dbReference type="eggNOG" id="COG0557">
    <property type="taxonomic scope" value="Bacteria"/>
</dbReference>
<evidence type="ECO:0000259" key="10">
    <source>
        <dbReference type="PROSITE" id="PS50126"/>
    </source>
</evidence>
<name>S7T916_9BACT</name>
<dbReference type="InterPro" id="IPR013223">
    <property type="entry name" value="RNase_B_OB_dom"/>
</dbReference>
<dbReference type="OrthoDB" id="9764149at2"/>
<dbReference type="SUPFAM" id="SSF50249">
    <property type="entry name" value="Nucleic acid-binding proteins"/>
    <property type="match status" value="3"/>
</dbReference>
<evidence type="ECO:0000256" key="4">
    <source>
        <dbReference type="ARBA" id="ARBA00022722"/>
    </source>
</evidence>
<feature type="region of interest" description="Disordered" evidence="9">
    <location>
        <begin position="716"/>
        <end position="780"/>
    </location>
</feature>
<dbReference type="Pfam" id="PF08206">
    <property type="entry name" value="OB_RNB"/>
    <property type="match status" value="1"/>
</dbReference>
<accession>S7T916</accession>
<comment type="function">
    <text evidence="8">3'-5' exoribonuclease that releases 5'-nucleoside monophosphates and is involved in maturation of structured RNAs.</text>
</comment>
<dbReference type="SMART" id="SM00955">
    <property type="entry name" value="RNB"/>
    <property type="match status" value="1"/>
</dbReference>
<dbReference type="PANTHER" id="PTHR23355">
    <property type="entry name" value="RIBONUCLEASE"/>
    <property type="match status" value="1"/>
</dbReference>
<dbReference type="EMBL" id="ATHI01000026">
    <property type="protein sequence ID" value="EPR33101.1"/>
    <property type="molecule type" value="Genomic_DNA"/>
</dbReference>
<evidence type="ECO:0000256" key="3">
    <source>
        <dbReference type="ARBA" id="ARBA00022490"/>
    </source>
</evidence>
<organism evidence="11 12">
    <name type="scientific">Alkalidesulfovibrio alkalitolerans DSM 16529</name>
    <dbReference type="NCBI Taxonomy" id="1121439"/>
    <lineage>
        <taxon>Bacteria</taxon>
        <taxon>Pseudomonadati</taxon>
        <taxon>Thermodesulfobacteriota</taxon>
        <taxon>Desulfovibrionia</taxon>
        <taxon>Desulfovibrionales</taxon>
        <taxon>Desulfovibrionaceae</taxon>
        <taxon>Alkalidesulfovibrio</taxon>
    </lineage>
</organism>
<comment type="similarity">
    <text evidence="8">Belongs to the RNR ribonuclease family. RNase R subfamily.</text>
</comment>
<dbReference type="InterPro" id="IPR001900">
    <property type="entry name" value="RNase_II/R"/>
</dbReference>
<feature type="compositionally biased region" description="Basic residues" evidence="9">
    <location>
        <begin position="764"/>
        <end position="780"/>
    </location>
</feature>
<dbReference type="PATRIC" id="fig|1121439.3.peg.1898"/>
<dbReference type="InterPro" id="IPR003029">
    <property type="entry name" value="S1_domain"/>
</dbReference>
<comment type="caution">
    <text evidence="11">The sequence shown here is derived from an EMBL/GenBank/DDBJ whole genome shotgun (WGS) entry which is preliminary data.</text>
</comment>
<dbReference type="GO" id="GO:0003723">
    <property type="term" value="F:RNA binding"/>
    <property type="evidence" value="ECO:0007669"/>
    <property type="project" value="UniProtKB-UniRule"/>
</dbReference>
<dbReference type="InterPro" id="IPR011129">
    <property type="entry name" value="CSD"/>
</dbReference>
<keyword evidence="7 8" id="KW-0694">RNA-binding</keyword>
<evidence type="ECO:0000256" key="5">
    <source>
        <dbReference type="ARBA" id="ARBA00022801"/>
    </source>
</evidence>
<dbReference type="SMART" id="SM00316">
    <property type="entry name" value="S1"/>
    <property type="match status" value="1"/>
</dbReference>
<dbReference type="GO" id="GO:0008859">
    <property type="term" value="F:exoribonuclease II activity"/>
    <property type="evidence" value="ECO:0007669"/>
    <property type="project" value="UniProtKB-UniRule"/>
</dbReference>
<keyword evidence="12" id="KW-1185">Reference proteome</keyword>
<evidence type="ECO:0000256" key="9">
    <source>
        <dbReference type="SAM" id="MobiDB-lite"/>
    </source>
</evidence>
<dbReference type="InterPro" id="IPR004476">
    <property type="entry name" value="RNase_II/RNase_R"/>
</dbReference>
<dbReference type="Proteomes" id="UP000014975">
    <property type="component" value="Unassembled WGS sequence"/>
</dbReference>
<evidence type="ECO:0000313" key="12">
    <source>
        <dbReference type="Proteomes" id="UP000014975"/>
    </source>
</evidence>
<proteinExistence type="inferred from homology"/>
<dbReference type="STRING" id="1121439.dsat_0542"/>